<organism evidence="2 3">
    <name type="scientific">Vibrio ishigakensis</name>
    <dbReference type="NCBI Taxonomy" id="1481914"/>
    <lineage>
        <taxon>Bacteria</taxon>
        <taxon>Pseudomonadati</taxon>
        <taxon>Pseudomonadota</taxon>
        <taxon>Gammaproteobacteria</taxon>
        <taxon>Vibrionales</taxon>
        <taxon>Vibrionaceae</taxon>
        <taxon>Vibrio</taxon>
    </lineage>
</organism>
<keyword evidence="1" id="KW-0812">Transmembrane</keyword>
<dbReference type="EMBL" id="BBSC01000001">
    <property type="protein sequence ID" value="GAM73389.1"/>
    <property type="molecule type" value="Genomic_DNA"/>
</dbReference>
<dbReference type="AlphaFoldDB" id="A0A0B8QFI4"/>
<reference evidence="2 3" key="2">
    <citation type="submission" date="2015-01" db="EMBL/GenBank/DDBJ databases">
        <authorList>
            <consortium name="NBRP consortium"/>
            <person name="Sawabe T."/>
            <person name="Meirelles P."/>
            <person name="Feng G."/>
            <person name="Sayaka M."/>
            <person name="Hattori M."/>
            <person name="Ohkuma M."/>
        </authorList>
    </citation>
    <scope>NUCLEOTIDE SEQUENCE [LARGE SCALE GENOMIC DNA]</scope>
    <source>
        <strain evidence="3">JCM 19241</strain>
    </source>
</reference>
<dbReference type="STRING" id="1481914.JCM19241_2844"/>
<proteinExistence type="predicted"/>
<gene>
    <name evidence="2" type="ORF">JCM19241_2844</name>
</gene>
<evidence type="ECO:0000313" key="2">
    <source>
        <dbReference type="EMBL" id="GAM73389.1"/>
    </source>
</evidence>
<dbReference type="Proteomes" id="UP000031666">
    <property type="component" value="Unassembled WGS sequence"/>
</dbReference>
<accession>A0A0B8QFI4</accession>
<name>A0A0B8QFI4_9VIBR</name>
<keyword evidence="1" id="KW-0472">Membrane</keyword>
<reference evidence="2 3" key="1">
    <citation type="submission" date="2015-01" db="EMBL/GenBank/DDBJ databases">
        <title>Vibrio sp. C94 JCM 19241 whole genome shotgun sequence.</title>
        <authorList>
            <person name="Sawabe T."/>
            <person name="Meirelles P."/>
            <person name="Feng G."/>
            <person name="Sayaka M."/>
            <person name="Hattori M."/>
            <person name="Ohkuma M."/>
        </authorList>
    </citation>
    <scope>NUCLEOTIDE SEQUENCE [LARGE SCALE GENOMIC DNA]</scope>
    <source>
        <strain evidence="3">JCM 19241</strain>
    </source>
</reference>
<keyword evidence="1" id="KW-1133">Transmembrane helix</keyword>
<feature type="transmembrane region" description="Helical" evidence="1">
    <location>
        <begin position="24"/>
        <end position="43"/>
    </location>
</feature>
<evidence type="ECO:0000313" key="3">
    <source>
        <dbReference type="Proteomes" id="UP000031666"/>
    </source>
</evidence>
<sequence length="47" mass="5717">MFLLNWISPEDLQFVLFHPDGRWILYYLIGSESVGMFIVWWLVKSIR</sequence>
<protein>
    <submittedName>
        <fullName evidence="2">Flp pilus assembly protein tadB</fullName>
    </submittedName>
</protein>
<comment type="caution">
    <text evidence="2">The sequence shown here is derived from an EMBL/GenBank/DDBJ whole genome shotgun (WGS) entry which is preliminary data.</text>
</comment>
<evidence type="ECO:0000256" key="1">
    <source>
        <dbReference type="SAM" id="Phobius"/>
    </source>
</evidence>